<reference evidence="3" key="1">
    <citation type="submission" date="2016-04" db="UniProtKB">
        <authorList>
            <consortium name="WormBaseParasite"/>
        </authorList>
    </citation>
    <scope>IDENTIFICATION</scope>
</reference>
<gene>
    <name evidence="1" type="ORF">TCLT_LOCUS4846</name>
</gene>
<dbReference type="EMBL" id="UYYF01004307">
    <property type="protein sequence ID" value="VDN02020.1"/>
    <property type="molecule type" value="Genomic_DNA"/>
</dbReference>
<reference evidence="1 2" key="2">
    <citation type="submission" date="2018-11" db="EMBL/GenBank/DDBJ databases">
        <authorList>
            <consortium name="Pathogen Informatics"/>
        </authorList>
    </citation>
    <scope>NUCLEOTIDE SEQUENCE [LARGE SCALE GENOMIC DNA]</scope>
</reference>
<proteinExistence type="predicted"/>
<sequence>MFQVLLDYVSAVSLPKVKRLPFDPLKHQTMHLERLMRDRGFIDSRLDEEQPLSCLKNYHHGGEIIKRVESLNAEYWSLPNLMHLPPQQSSAFITSSSNLSSSSVESTLGADVDYRIYYSYLMLYLLKKVVEILKGSCKTANNFLLSVHQLTIIETAFEFIIPTSVTPYVDKGVILHLGKSTLVKHWKPTIGDVEFRKQQLKKALDVFNDLMNSSDMIKNSLVRKFLAEYICLNEQLIKLGEKEHKEKYEKFILTLDRPMLITSLFILLTANKEQPKWLHVNIKKAVSKHITKLLLLENGLYHLITAVAEGANCFGNFGFVQSFSRILVTVPFKLSKDKYYQFLVQNFLVVLEMKSEDRKKTYFWFQKHPNAADAAVCFAVVLDLLPKNLVENIFDALLLPWENLKNDCYSIYPPKKANCFNLMLDKSLRILSFYAKALPKGMKLPLFHRFKALFNLWTVLYASCINIIEERKTEMPSDFGNTSLGLPDILYRIIDNPTFETVDEKADFIVRQIEDYSESYIPEFYFKSVLVEEVEQNEMDQNQNRNCHEEFEAKKDEIKDWKFGLEQPKQELGNSSTSNRNLWLQSLKVHYPNLQIHLTKPRMGDSAFIQFEKGILKTLQICVVLDIIILSQSEVPHRIPNIPDFLSPFIVAYRLFFGQTSIKPSSEQLESGVLYFECTTGLITFYFTFVNLTGLSICLTLHDSEA</sequence>
<dbReference type="InterPro" id="IPR039600">
    <property type="entry name" value="TANGO6/Rtp1"/>
</dbReference>
<evidence type="ECO:0000313" key="1">
    <source>
        <dbReference type="EMBL" id="VDN02020.1"/>
    </source>
</evidence>
<dbReference type="GO" id="GO:0009306">
    <property type="term" value="P:protein secretion"/>
    <property type="evidence" value="ECO:0007669"/>
    <property type="project" value="TreeGrafter"/>
</dbReference>
<accession>A0A158RBJ5</accession>
<evidence type="ECO:0000313" key="3">
    <source>
        <dbReference type="WBParaSite" id="TCLT_0000485701-mRNA-1"/>
    </source>
</evidence>
<name>A0A158RBJ5_THECL</name>
<dbReference type="PANTHER" id="PTHR20959:SF1">
    <property type="entry name" value="TRANSPORT AND GOLGI ORGANIZATION PROTEIN 6 HOMOLOG"/>
    <property type="match status" value="1"/>
</dbReference>
<dbReference type="AlphaFoldDB" id="A0A158RBJ5"/>
<keyword evidence="2" id="KW-1185">Reference proteome</keyword>
<organism evidence="3">
    <name type="scientific">Thelazia callipaeda</name>
    <name type="common">Oriental eyeworm</name>
    <name type="synonym">Parasitic nematode</name>
    <dbReference type="NCBI Taxonomy" id="103827"/>
    <lineage>
        <taxon>Eukaryota</taxon>
        <taxon>Metazoa</taxon>
        <taxon>Ecdysozoa</taxon>
        <taxon>Nematoda</taxon>
        <taxon>Chromadorea</taxon>
        <taxon>Rhabditida</taxon>
        <taxon>Spirurina</taxon>
        <taxon>Spiruromorpha</taxon>
        <taxon>Thelazioidea</taxon>
        <taxon>Thelaziidae</taxon>
        <taxon>Thelazia</taxon>
    </lineage>
</organism>
<protein>
    <submittedName>
        <fullName evidence="3">RTP1_C1 domain-containing protein</fullName>
    </submittedName>
</protein>
<dbReference type="Proteomes" id="UP000276776">
    <property type="component" value="Unassembled WGS sequence"/>
</dbReference>
<evidence type="ECO:0000313" key="2">
    <source>
        <dbReference type="Proteomes" id="UP000276776"/>
    </source>
</evidence>
<dbReference type="STRING" id="103827.A0A158RBJ5"/>
<dbReference type="OrthoDB" id="39591at2759"/>
<dbReference type="WBParaSite" id="TCLT_0000485701-mRNA-1">
    <property type="protein sequence ID" value="TCLT_0000485701-mRNA-1"/>
    <property type="gene ID" value="TCLT_0000485701"/>
</dbReference>
<dbReference type="PANTHER" id="PTHR20959">
    <property type="entry name" value="TRANSPORT AND GOLGI ORGANIZATION PROTEIN 6 FAMILY MEMBER"/>
    <property type="match status" value="1"/>
</dbReference>